<name>A0A409WU58_9AGAR</name>
<evidence type="ECO:0000313" key="3">
    <source>
        <dbReference type="Proteomes" id="UP000284706"/>
    </source>
</evidence>
<proteinExistence type="predicted"/>
<dbReference type="AlphaFoldDB" id="A0A409WU58"/>
<dbReference type="Proteomes" id="UP000284706">
    <property type="component" value="Unassembled WGS sequence"/>
</dbReference>
<dbReference type="OrthoDB" id="3066419at2759"/>
<protein>
    <submittedName>
        <fullName evidence="2">Uncharacterized protein</fullName>
    </submittedName>
</protein>
<sequence length="289" mass="32838">MSRAQRGIKFMSAWCRMAQILKHEKKGPDFPYDSIPPASTSLMGVWLNGCKEEHGLWNTIESLANFKYPTLSSSPFGQGFRNGRYEDSPIVPMATSRQNEGTKLPPAVADVILNIKWTKGKKFQPEEADVFYDSSLCRYLYLFPGTYSDSNDEALIFGRPAPNLPYLERNRRARMWGEPTTFLPKKVAPAPEESDEEDVREKLLPRELFPCSPSPKCNRYHSPSPERTPLKLRVQRKTRPRPIEESSAVKEVPNPVLPMTLHGRVENKPAPILTAKPLILRLRAQESDS</sequence>
<evidence type="ECO:0000313" key="2">
    <source>
        <dbReference type="EMBL" id="PPQ82017.1"/>
    </source>
</evidence>
<comment type="caution">
    <text evidence="2">The sequence shown here is derived from an EMBL/GenBank/DDBJ whole genome shotgun (WGS) entry which is preliminary data.</text>
</comment>
<feature type="region of interest" description="Disordered" evidence="1">
    <location>
        <begin position="214"/>
        <end position="255"/>
    </location>
</feature>
<dbReference type="EMBL" id="NHYE01004803">
    <property type="protein sequence ID" value="PPQ82017.1"/>
    <property type="molecule type" value="Genomic_DNA"/>
</dbReference>
<reference evidence="2 3" key="1">
    <citation type="journal article" date="2018" name="Evol. Lett.">
        <title>Horizontal gene cluster transfer increased hallucinogenic mushroom diversity.</title>
        <authorList>
            <person name="Reynolds H.T."/>
            <person name="Vijayakumar V."/>
            <person name="Gluck-Thaler E."/>
            <person name="Korotkin H.B."/>
            <person name="Matheny P.B."/>
            <person name="Slot J.C."/>
        </authorList>
    </citation>
    <scope>NUCLEOTIDE SEQUENCE [LARGE SCALE GENOMIC DNA]</scope>
    <source>
        <strain evidence="2 3">SRW20</strain>
    </source>
</reference>
<evidence type="ECO:0000256" key="1">
    <source>
        <dbReference type="SAM" id="MobiDB-lite"/>
    </source>
</evidence>
<keyword evidence="3" id="KW-1185">Reference proteome</keyword>
<dbReference type="InParanoid" id="A0A409WU58"/>
<organism evidence="2 3">
    <name type="scientific">Gymnopilus dilepis</name>
    <dbReference type="NCBI Taxonomy" id="231916"/>
    <lineage>
        <taxon>Eukaryota</taxon>
        <taxon>Fungi</taxon>
        <taxon>Dikarya</taxon>
        <taxon>Basidiomycota</taxon>
        <taxon>Agaricomycotina</taxon>
        <taxon>Agaricomycetes</taxon>
        <taxon>Agaricomycetidae</taxon>
        <taxon>Agaricales</taxon>
        <taxon>Agaricineae</taxon>
        <taxon>Hymenogastraceae</taxon>
        <taxon>Gymnopilus</taxon>
    </lineage>
</organism>
<gene>
    <name evidence="2" type="ORF">CVT26_004352</name>
</gene>
<accession>A0A409WU58</accession>